<keyword evidence="1" id="KW-0812">Transmembrane</keyword>
<protein>
    <recommendedName>
        <fullName evidence="4">Secreted protein</fullName>
    </recommendedName>
</protein>
<evidence type="ECO:0008006" key="4">
    <source>
        <dbReference type="Google" id="ProtNLM"/>
    </source>
</evidence>
<organism evidence="2 3">
    <name type="scientific">Citrullus colocynthis</name>
    <name type="common">colocynth</name>
    <dbReference type="NCBI Taxonomy" id="252529"/>
    <lineage>
        <taxon>Eukaryota</taxon>
        <taxon>Viridiplantae</taxon>
        <taxon>Streptophyta</taxon>
        <taxon>Embryophyta</taxon>
        <taxon>Tracheophyta</taxon>
        <taxon>Spermatophyta</taxon>
        <taxon>Magnoliopsida</taxon>
        <taxon>eudicotyledons</taxon>
        <taxon>Gunneridae</taxon>
        <taxon>Pentapetalae</taxon>
        <taxon>rosids</taxon>
        <taxon>fabids</taxon>
        <taxon>Cucurbitales</taxon>
        <taxon>Cucurbitaceae</taxon>
        <taxon>Benincaseae</taxon>
        <taxon>Citrullus</taxon>
    </lineage>
</organism>
<evidence type="ECO:0000313" key="3">
    <source>
        <dbReference type="Proteomes" id="UP001642487"/>
    </source>
</evidence>
<feature type="transmembrane region" description="Helical" evidence="1">
    <location>
        <begin position="20"/>
        <end position="40"/>
    </location>
</feature>
<dbReference type="Proteomes" id="UP001642487">
    <property type="component" value="Chromosome 2"/>
</dbReference>
<evidence type="ECO:0000313" key="2">
    <source>
        <dbReference type="EMBL" id="CAK9315439.1"/>
    </source>
</evidence>
<gene>
    <name evidence="2" type="ORF">CITCOLO1_LOCUS7235</name>
</gene>
<accession>A0ABP0Y4R5</accession>
<keyword evidence="3" id="KW-1185">Reference proteome</keyword>
<evidence type="ECO:0000256" key="1">
    <source>
        <dbReference type="SAM" id="Phobius"/>
    </source>
</evidence>
<dbReference type="EMBL" id="OZ021736">
    <property type="protein sequence ID" value="CAK9315439.1"/>
    <property type="molecule type" value="Genomic_DNA"/>
</dbReference>
<keyword evidence="1" id="KW-1133">Transmembrane helix</keyword>
<sequence>MVAPTRAAASRLSFVWPVCVGRWSLFMVAASHAAICSFVVRGSSRSCCSFVPLIIGHCSWYDKMFLKCVMELSFEKSFLSLQESGWM</sequence>
<reference evidence="2 3" key="1">
    <citation type="submission" date="2024-03" db="EMBL/GenBank/DDBJ databases">
        <authorList>
            <person name="Gkanogiannis A."/>
            <person name="Becerra Lopez-Lavalle L."/>
        </authorList>
    </citation>
    <scope>NUCLEOTIDE SEQUENCE [LARGE SCALE GENOMIC DNA]</scope>
</reference>
<proteinExistence type="predicted"/>
<keyword evidence="1" id="KW-0472">Membrane</keyword>
<name>A0ABP0Y4R5_9ROSI</name>